<proteinExistence type="predicted"/>
<dbReference type="AlphaFoldDB" id="Q9AN01"/>
<evidence type="ECO:0000313" key="2">
    <source>
        <dbReference type="EMBL" id="AAG60980.1"/>
    </source>
</evidence>
<sequence length="249" mass="27290">MFLITPLQLLIGQIAYLCSESSLASHQCDGPPDSVPHKSPGEASIIPSQNIPTLRAGGHVCRSRGVRLCLMITENGIRILAFQSIHTGSIKCLFRKPIERGHHLRNILHEDAAHTRARKEIARPCRNTILRVHRPIAPNQVECAPWRGPQGSESLPDRHRSGALRPARLIEASRQAIAEIGVRLVCSPGLPDVDPAGRLEARIGCDLVLTVRLRTMRSALGSASPSLDPTAFRDRVGGFQCWARRSDQA</sequence>
<dbReference type="EMBL" id="AH010242">
    <property type="protein sequence ID" value="AAG60980.1"/>
    <property type="molecule type" value="Genomic_DNA"/>
</dbReference>
<organism evidence="2">
    <name type="scientific">Bradyrhizobium japonicum</name>
    <dbReference type="NCBI Taxonomy" id="375"/>
    <lineage>
        <taxon>Bacteria</taxon>
        <taxon>Pseudomonadati</taxon>
        <taxon>Pseudomonadota</taxon>
        <taxon>Alphaproteobacteria</taxon>
        <taxon>Hyphomicrobiales</taxon>
        <taxon>Nitrobacteraceae</taxon>
        <taxon>Bradyrhizobium</taxon>
    </lineage>
</organism>
<name>Q9AN01_BRAJP</name>
<protein>
    <submittedName>
        <fullName evidence="2">ID684</fullName>
    </submittedName>
</protein>
<evidence type="ECO:0000256" key="1">
    <source>
        <dbReference type="SAM" id="MobiDB-lite"/>
    </source>
</evidence>
<accession>Q9AN01</accession>
<feature type="region of interest" description="Disordered" evidence="1">
    <location>
        <begin position="28"/>
        <end position="47"/>
    </location>
</feature>
<gene>
    <name evidence="2" type="primary">id684</name>
</gene>
<reference evidence="2" key="1">
    <citation type="journal article" date="2001" name="J. Bacteriol.">
        <title>Potential symbiosis-specific genes uncovered by sequencing a 410-kb DNA region of the Bradyrhizobium japonicum chromosome.</title>
        <authorList>
            <person name="Gottfert M."/>
            <person name="Rothlisberger S."/>
            <person name="Kundig C."/>
            <person name="Beck C."/>
            <person name="Marty R."/>
            <person name="Hennecke H."/>
        </authorList>
    </citation>
    <scope>NUCLEOTIDE SEQUENCE</scope>
    <source>
        <strain evidence="2">110spc4</strain>
    </source>
</reference>